<evidence type="ECO:0000256" key="5">
    <source>
        <dbReference type="ARBA" id="ARBA00023136"/>
    </source>
</evidence>
<evidence type="ECO:0000256" key="4">
    <source>
        <dbReference type="ARBA" id="ARBA00022989"/>
    </source>
</evidence>
<dbReference type="Pfam" id="PF13396">
    <property type="entry name" value="PLDc_N"/>
    <property type="match status" value="1"/>
</dbReference>
<accession>A0ABP8XQJ2</accession>
<dbReference type="Proteomes" id="UP001499974">
    <property type="component" value="Unassembled WGS sequence"/>
</dbReference>
<keyword evidence="3 6" id="KW-0812">Transmembrane</keyword>
<comment type="caution">
    <text evidence="9">The sequence shown here is derived from an EMBL/GenBank/DDBJ whole genome shotgun (WGS) entry which is preliminary data.</text>
</comment>
<keyword evidence="10" id="KW-1185">Reference proteome</keyword>
<evidence type="ECO:0000256" key="1">
    <source>
        <dbReference type="ARBA" id="ARBA00004651"/>
    </source>
</evidence>
<reference evidence="10" key="1">
    <citation type="journal article" date="2019" name="Int. J. Syst. Evol. Microbiol.">
        <title>The Global Catalogue of Microorganisms (GCM) 10K type strain sequencing project: providing services to taxonomists for standard genome sequencing and annotation.</title>
        <authorList>
            <consortium name="The Broad Institute Genomics Platform"/>
            <consortium name="The Broad Institute Genome Sequencing Center for Infectious Disease"/>
            <person name="Wu L."/>
            <person name="Ma J."/>
        </authorList>
    </citation>
    <scope>NUCLEOTIDE SEQUENCE [LARGE SCALE GENOMIC DNA]</scope>
    <source>
        <strain evidence="10">JCM 18531</strain>
    </source>
</reference>
<keyword evidence="4 6" id="KW-1133">Transmembrane helix</keyword>
<dbReference type="Pfam" id="PF09851">
    <property type="entry name" value="SHOCT"/>
    <property type="match status" value="1"/>
</dbReference>
<evidence type="ECO:0000259" key="8">
    <source>
        <dbReference type="Pfam" id="PF13396"/>
    </source>
</evidence>
<feature type="domain" description="SHOCT" evidence="7">
    <location>
        <begin position="99"/>
        <end position="126"/>
    </location>
</feature>
<dbReference type="InterPro" id="IPR018649">
    <property type="entry name" value="SHOCT"/>
</dbReference>
<evidence type="ECO:0000256" key="2">
    <source>
        <dbReference type="ARBA" id="ARBA00022475"/>
    </source>
</evidence>
<feature type="transmembrane region" description="Helical" evidence="6">
    <location>
        <begin position="40"/>
        <end position="63"/>
    </location>
</feature>
<keyword evidence="2" id="KW-1003">Cell membrane</keyword>
<comment type="subcellular location">
    <subcellularLocation>
        <location evidence="1">Cell membrane</location>
        <topology evidence="1">Multi-pass membrane protein</topology>
    </subcellularLocation>
</comment>
<protein>
    <submittedName>
        <fullName evidence="9">SHOCT domain-containing protein</fullName>
    </submittedName>
</protein>
<sequence>MDSFWDFFWFIISFFLLMAYLVVLFQILTDLFRDHQTSGWLKAVWVFFLIIFPLITSLVYLIARGQGMAERNIAAVKQAQASQEEYIRSVSGSAASPTEEIHRAKALLDSGAISQAEFDALKAKALA</sequence>
<evidence type="ECO:0000256" key="3">
    <source>
        <dbReference type="ARBA" id="ARBA00022692"/>
    </source>
</evidence>
<feature type="transmembrane region" description="Helical" evidence="6">
    <location>
        <begin position="7"/>
        <end position="28"/>
    </location>
</feature>
<name>A0ABP8XQJ2_9ACTN</name>
<organism evidence="9 10">
    <name type="scientific">Nocardioides conyzicola</name>
    <dbReference type="NCBI Taxonomy" id="1651781"/>
    <lineage>
        <taxon>Bacteria</taxon>
        <taxon>Bacillati</taxon>
        <taxon>Actinomycetota</taxon>
        <taxon>Actinomycetes</taxon>
        <taxon>Propionibacteriales</taxon>
        <taxon>Nocardioidaceae</taxon>
        <taxon>Nocardioides</taxon>
    </lineage>
</organism>
<proteinExistence type="predicted"/>
<evidence type="ECO:0000313" key="10">
    <source>
        <dbReference type="Proteomes" id="UP001499974"/>
    </source>
</evidence>
<dbReference type="RefSeq" id="WP_345522741.1">
    <property type="nucleotide sequence ID" value="NZ_BAABKM010000002.1"/>
</dbReference>
<evidence type="ECO:0000313" key="9">
    <source>
        <dbReference type="EMBL" id="GAA4713162.1"/>
    </source>
</evidence>
<evidence type="ECO:0000256" key="6">
    <source>
        <dbReference type="SAM" id="Phobius"/>
    </source>
</evidence>
<dbReference type="InterPro" id="IPR027379">
    <property type="entry name" value="CLS_N"/>
</dbReference>
<keyword evidence="5 6" id="KW-0472">Membrane</keyword>
<dbReference type="EMBL" id="BAABKM010000002">
    <property type="protein sequence ID" value="GAA4713162.1"/>
    <property type="molecule type" value="Genomic_DNA"/>
</dbReference>
<feature type="domain" description="Cardiolipin synthase N-terminal" evidence="8">
    <location>
        <begin position="20"/>
        <end position="64"/>
    </location>
</feature>
<gene>
    <name evidence="9" type="ORF">GCM10023349_35460</name>
</gene>
<evidence type="ECO:0000259" key="7">
    <source>
        <dbReference type="Pfam" id="PF09851"/>
    </source>
</evidence>